<accession>A0AAU7JA02</accession>
<name>A0AAU7JA02_9HYPH</name>
<reference evidence="1" key="1">
    <citation type="submission" date="2024-05" db="EMBL/GenBank/DDBJ databases">
        <authorList>
            <person name="Kim S."/>
            <person name="Heo J."/>
            <person name="Choi H."/>
            <person name="Choi Y."/>
            <person name="Kwon S.-W."/>
            <person name="Kim Y."/>
        </authorList>
    </citation>
    <scope>NUCLEOTIDE SEQUENCE</scope>
    <source>
        <strain evidence="1">KACC 23698</strain>
    </source>
</reference>
<protein>
    <submittedName>
        <fullName evidence="1">Uncharacterized protein</fullName>
    </submittedName>
</protein>
<evidence type="ECO:0000313" key="1">
    <source>
        <dbReference type="EMBL" id="XBO36979.1"/>
    </source>
</evidence>
<proteinExistence type="predicted"/>
<dbReference type="EMBL" id="CP157484">
    <property type="protein sequence ID" value="XBO36979.1"/>
    <property type="molecule type" value="Genomic_DNA"/>
</dbReference>
<gene>
    <name evidence="1" type="ORF">ABEG18_14665</name>
</gene>
<dbReference type="AlphaFoldDB" id="A0AAU7JA02"/>
<organism evidence="1">
    <name type="scientific">Alsobacter sp. KACC 23698</name>
    <dbReference type="NCBI Taxonomy" id="3149229"/>
    <lineage>
        <taxon>Bacteria</taxon>
        <taxon>Pseudomonadati</taxon>
        <taxon>Pseudomonadota</taxon>
        <taxon>Alphaproteobacteria</taxon>
        <taxon>Hyphomicrobiales</taxon>
        <taxon>Alsobacteraceae</taxon>
        <taxon>Alsobacter</taxon>
    </lineage>
</organism>
<sequence length="90" mass="10330">MFRSLVGMPVLWLPSVAYVFPLAGTEWLPMQPLIARAESEPLSEEYFWELFADRGVPPFPEPFSLDDRRRRADFYYNGVMTSAGGMARPQ</sequence>
<dbReference type="RefSeq" id="WP_406853801.1">
    <property type="nucleotide sequence ID" value="NZ_CP157484.1"/>
</dbReference>